<dbReference type="Gene3D" id="1.10.10.60">
    <property type="entry name" value="Homeodomain-like"/>
    <property type="match status" value="1"/>
</dbReference>
<name>A0A7X0D5F7_9ACTN</name>
<dbReference type="PANTHER" id="PTHR30055:SF151">
    <property type="entry name" value="TRANSCRIPTIONAL REGULATORY PROTEIN"/>
    <property type="match status" value="1"/>
</dbReference>
<keyword evidence="1" id="KW-0805">Transcription regulation</keyword>
<gene>
    <name evidence="7" type="ORF">HNR23_001711</name>
</gene>
<dbReference type="GO" id="GO:0045892">
    <property type="term" value="P:negative regulation of DNA-templated transcription"/>
    <property type="evidence" value="ECO:0007669"/>
    <property type="project" value="InterPro"/>
</dbReference>
<dbReference type="EMBL" id="JACHDS010000001">
    <property type="protein sequence ID" value="MBB6171651.1"/>
    <property type="molecule type" value="Genomic_DNA"/>
</dbReference>
<evidence type="ECO:0000313" key="8">
    <source>
        <dbReference type="Proteomes" id="UP000546642"/>
    </source>
</evidence>
<proteinExistence type="predicted"/>
<dbReference type="InterPro" id="IPR036271">
    <property type="entry name" value="Tet_transcr_reg_TetR-rel_C_sf"/>
</dbReference>
<dbReference type="GO" id="GO:0003700">
    <property type="term" value="F:DNA-binding transcription factor activity"/>
    <property type="evidence" value="ECO:0007669"/>
    <property type="project" value="TreeGrafter"/>
</dbReference>
<sequence length="261" mass="28574">MATQRSGGGNARRSLDLLWRDTATARPEGRSPRGRKPKLTVAGIAAAAIAVADREGVEAMAMSRVAAELGVATMSLYTYVPGKAELIDLMVDTVMRERALPGPDDPDLPAHWRARIELYAARTLAVHRRHPWFGRVSTVRPPLGPGLMAEQEYLLSALSGIGLSARRMNAAASAIATFVEADARARVESENAEALTGQSEDAWWAAREHVWEEHFDMERFPTLTQVYIDMESGEPPEGLDEENFGLHRMLDGIQAMIDAQG</sequence>
<organism evidence="7 8">
    <name type="scientific">Nocardiopsis mwathae</name>
    <dbReference type="NCBI Taxonomy" id="1472723"/>
    <lineage>
        <taxon>Bacteria</taxon>
        <taxon>Bacillati</taxon>
        <taxon>Actinomycetota</taxon>
        <taxon>Actinomycetes</taxon>
        <taxon>Streptosporangiales</taxon>
        <taxon>Nocardiopsidaceae</taxon>
        <taxon>Nocardiopsis</taxon>
    </lineage>
</organism>
<dbReference type="InterPro" id="IPR050109">
    <property type="entry name" value="HTH-type_TetR-like_transc_reg"/>
</dbReference>
<feature type="region of interest" description="Disordered" evidence="5">
    <location>
        <begin position="1"/>
        <end position="37"/>
    </location>
</feature>
<evidence type="ECO:0000256" key="4">
    <source>
        <dbReference type="PROSITE-ProRule" id="PRU00335"/>
    </source>
</evidence>
<evidence type="ECO:0000259" key="6">
    <source>
        <dbReference type="PROSITE" id="PS50977"/>
    </source>
</evidence>
<feature type="domain" description="HTH tetR-type" evidence="6">
    <location>
        <begin position="38"/>
        <end position="98"/>
    </location>
</feature>
<dbReference type="InterPro" id="IPR009057">
    <property type="entry name" value="Homeodomain-like_sf"/>
</dbReference>
<evidence type="ECO:0000256" key="2">
    <source>
        <dbReference type="ARBA" id="ARBA00023125"/>
    </source>
</evidence>
<evidence type="ECO:0000256" key="3">
    <source>
        <dbReference type="ARBA" id="ARBA00023163"/>
    </source>
</evidence>
<keyword evidence="3" id="KW-0804">Transcription</keyword>
<evidence type="ECO:0000313" key="7">
    <source>
        <dbReference type="EMBL" id="MBB6171651.1"/>
    </source>
</evidence>
<protein>
    <submittedName>
        <fullName evidence="7">AcrR family transcriptional regulator</fullName>
    </submittedName>
</protein>
<feature type="DNA-binding region" description="H-T-H motif" evidence="4">
    <location>
        <begin position="61"/>
        <end position="80"/>
    </location>
</feature>
<dbReference type="Proteomes" id="UP000546642">
    <property type="component" value="Unassembled WGS sequence"/>
</dbReference>
<dbReference type="PANTHER" id="PTHR30055">
    <property type="entry name" value="HTH-TYPE TRANSCRIPTIONAL REGULATOR RUTR"/>
    <property type="match status" value="1"/>
</dbReference>
<dbReference type="InterPro" id="IPR001647">
    <property type="entry name" value="HTH_TetR"/>
</dbReference>
<keyword evidence="8" id="KW-1185">Reference proteome</keyword>
<dbReference type="SUPFAM" id="SSF48498">
    <property type="entry name" value="Tetracyclin repressor-like, C-terminal domain"/>
    <property type="match status" value="1"/>
</dbReference>
<comment type="caution">
    <text evidence="7">The sequence shown here is derived from an EMBL/GenBank/DDBJ whole genome shotgun (WGS) entry which is preliminary data.</text>
</comment>
<reference evidence="7 8" key="1">
    <citation type="submission" date="2020-08" db="EMBL/GenBank/DDBJ databases">
        <title>Sequencing the genomes of 1000 actinobacteria strains.</title>
        <authorList>
            <person name="Klenk H.-P."/>
        </authorList>
    </citation>
    <scope>NUCLEOTIDE SEQUENCE [LARGE SCALE GENOMIC DNA]</scope>
    <source>
        <strain evidence="7 8">DSM 46659</strain>
    </source>
</reference>
<accession>A0A7X0D5F7</accession>
<dbReference type="GO" id="GO:0000976">
    <property type="term" value="F:transcription cis-regulatory region binding"/>
    <property type="evidence" value="ECO:0007669"/>
    <property type="project" value="TreeGrafter"/>
</dbReference>
<evidence type="ECO:0000256" key="1">
    <source>
        <dbReference type="ARBA" id="ARBA00023015"/>
    </source>
</evidence>
<dbReference type="Pfam" id="PF00440">
    <property type="entry name" value="TetR_N"/>
    <property type="match status" value="1"/>
</dbReference>
<dbReference type="Gene3D" id="1.10.357.10">
    <property type="entry name" value="Tetracycline Repressor, domain 2"/>
    <property type="match status" value="1"/>
</dbReference>
<evidence type="ECO:0000256" key="5">
    <source>
        <dbReference type="SAM" id="MobiDB-lite"/>
    </source>
</evidence>
<keyword evidence="2 4" id="KW-0238">DNA-binding</keyword>
<dbReference type="AlphaFoldDB" id="A0A7X0D5F7"/>
<dbReference type="InterPro" id="IPR004111">
    <property type="entry name" value="Repressor_TetR_C"/>
</dbReference>
<dbReference type="SUPFAM" id="SSF46689">
    <property type="entry name" value="Homeodomain-like"/>
    <property type="match status" value="1"/>
</dbReference>
<dbReference type="Pfam" id="PF02909">
    <property type="entry name" value="TetR_C_1"/>
    <property type="match status" value="1"/>
</dbReference>
<dbReference type="RefSeq" id="WP_184074885.1">
    <property type="nucleotide sequence ID" value="NZ_JACHDS010000001.1"/>
</dbReference>
<dbReference type="PROSITE" id="PS50977">
    <property type="entry name" value="HTH_TETR_2"/>
    <property type="match status" value="1"/>
</dbReference>
<feature type="compositionally biased region" description="Gly residues" evidence="5">
    <location>
        <begin position="1"/>
        <end position="10"/>
    </location>
</feature>